<keyword evidence="3" id="KW-0808">Transferase</keyword>
<proteinExistence type="inferred from homology"/>
<name>A0A9D2PJK7_9FIRM</name>
<dbReference type="GO" id="GO:0032259">
    <property type="term" value="P:methylation"/>
    <property type="evidence" value="ECO:0007669"/>
    <property type="project" value="UniProtKB-KW"/>
</dbReference>
<dbReference type="InterPro" id="IPR029063">
    <property type="entry name" value="SAM-dependent_MTases_sf"/>
</dbReference>
<keyword evidence="2 5" id="KW-0489">Methyltransferase</keyword>
<dbReference type="Pfam" id="PF08241">
    <property type="entry name" value="Methyltransf_11"/>
    <property type="match status" value="1"/>
</dbReference>
<dbReference type="SUPFAM" id="SSF53335">
    <property type="entry name" value="S-adenosyl-L-methionine-dependent methyltransferases"/>
    <property type="match status" value="1"/>
</dbReference>
<sequence length="265" mass="30468">MPILKGLEWTFDTKAPLYAKLRPGYVPELYEKIFQYKTIHASSHVVEIGIGGGQATLPFLQTGCQLTAVEYGSNFSDLCREKYKEFPGFSVITGKFEDVDFEADSCDLVFSASAFHWIPEEAGCRKVFSMLKSGGVFARFANRPYPDKSNPELSDAIQKLYETYYYKFHKRKPETPQEYTAENARAAAEIPLKYGFQDIEYALFHRIRTFSPSQYTALLETYSDHMIIEESIRKEFFSKIQEAIHQHGGKIHIYDTMDLQLARKP</sequence>
<dbReference type="GO" id="GO:0008757">
    <property type="term" value="F:S-adenosylmethionine-dependent methyltransferase activity"/>
    <property type="evidence" value="ECO:0007669"/>
    <property type="project" value="InterPro"/>
</dbReference>
<protein>
    <submittedName>
        <fullName evidence="5">Class I SAM-dependent methyltransferase</fullName>
    </submittedName>
</protein>
<dbReference type="InterPro" id="IPR013216">
    <property type="entry name" value="Methyltransf_11"/>
</dbReference>
<evidence type="ECO:0000256" key="1">
    <source>
        <dbReference type="ARBA" id="ARBA00008361"/>
    </source>
</evidence>
<comment type="similarity">
    <text evidence="1">Belongs to the methyltransferase superfamily.</text>
</comment>
<dbReference type="Proteomes" id="UP000823886">
    <property type="component" value="Unassembled WGS sequence"/>
</dbReference>
<evidence type="ECO:0000256" key="2">
    <source>
        <dbReference type="ARBA" id="ARBA00022603"/>
    </source>
</evidence>
<dbReference type="EMBL" id="DWVZ01000009">
    <property type="protein sequence ID" value="HJC62159.1"/>
    <property type="molecule type" value="Genomic_DNA"/>
</dbReference>
<gene>
    <name evidence="5" type="ORF">H9753_00880</name>
</gene>
<accession>A0A9D2PJK7</accession>
<dbReference type="PANTHER" id="PTHR44942:SF4">
    <property type="entry name" value="METHYLTRANSFERASE TYPE 11 DOMAIN-CONTAINING PROTEIN"/>
    <property type="match status" value="1"/>
</dbReference>
<comment type="caution">
    <text evidence="5">The sequence shown here is derived from an EMBL/GenBank/DDBJ whole genome shotgun (WGS) entry which is preliminary data.</text>
</comment>
<dbReference type="AlphaFoldDB" id="A0A9D2PJK7"/>
<evidence type="ECO:0000256" key="3">
    <source>
        <dbReference type="ARBA" id="ARBA00022679"/>
    </source>
</evidence>
<feature type="domain" description="Methyltransferase type 11" evidence="4">
    <location>
        <begin position="46"/>
        <end position="138"/>
    </location>
</feature>
<dbReference type="InterPro" id="IPR051052">
    <property type="entry name" value="Diverse_substrate_MTase"/>
</dbReference>
<organism evidence="5 6">
    <name type="scientific">Candidatus Blautia merdavium</name>
    <dbReference type="NCBI Taxonomy" id="2838494"/>
    <lineage>
        <taxon>Bacteria</taxon>
        <taxon>Bacillati</taxon>
        <taxon>Bacillota</taxon>
        <taxon>Clostridia</taxon>
        <taxon>Lachnospirales</taxon>
        <taxon>Lachnospiraceae</taxon>
        <taxon>Blautia</taxon>
    </lineage>
</organism>
<dbReference type="Gene3D" id="3.40.50.150">
    <property type="entry name" value="Vaccinia Virus protein VP39"/>
    <property type="match status" value="1"/>
</dbReference>
<evidence type="ECO:0000313" key="6">
    <source>
        <dbReference type="Proteomes" id="UP000823886"/>
    </source>
</evidence>
<dbReference type="CDD" id="cd02440">
    <property type="entry name" value="AdoMet_MTases"/>
    <property type="match status" value="1"/>
</dbReference>
<reference evidence="5" key="2">
    <citation type="submission" date="2021-04" db="EMBL/GenBank/DDBJ databases">
        <authorList>
            <person name="Gilroy R."/>
        </authorList>
    </citation>
    <scope>NUCLEOTIDE SEQUENCE</scope>
    <source>
        <strain evidence="5">ChiBcec2-3848</strain>
    </source>
</reference>
<reference evidence="5" key="1">
    <citation type="journal article" date="2021" name="PeerJ">
        <title>Extensive microbial diversity within the chicken gut microbiome revealed by metagenomics and culture.</title>
        <authorList>
            <person name="Gilroy R."/>
            <person name="Ravi A."/>
            <person name="Getino M."/>
            <person name="Pursley I."/>
            <person name="Horton D.L."/>
            <person name="Alikhan N.F."/>
            <person name="Baker D."/>
            <person name="Gharbi K."/>
            <person name="Hall N."/>
            <person name="Watson M."/>
            <person name="Adriaenssens E.M."/>
            <person name="Foster-Nyarko E."/>
            <person name="Jarju S."/>
            <person name="Secka A."/>
            <person name="Antonio M."/>
            <person name="Oren A."/>
            <person name="Chaudhuri R.R."/>
            <person name="La Ragione R."/>
            <person name="Hildebrand F."/>
            <person name="Pallen M.J."/>
        </authorList>
    </citation>
    <scope>NUCLEOTIDE SEQUENCE</scope>
    <source>
        <strain evidence="5">ChiBcec2-3848</strain>
    </source>
</reference>
<dbReference type="PANTHER" id="PTHR44942">
    <property type="entry name" value="METHYLTRANSF_11 DOMAIN-CONTAINING PROTEIN"/>
    <property type="match status" value="1"/>
</dbReference>
<evidence type="ECO:0000259" key="4">
    <source>
        <dbReference type="Pfam" id="PF08241"/>
    </source>
</evidence>
<evidence type="ECO:0000313" key="5">
    <source>
        <dbReference type="EMBL" id="HJC62159.1"/>
    </source>
</evidence>